<feature type="transmembrane region" description="Helical" evidence="6">
    <location>
        <begin position="574"/>
        <end position="595"/>
    </location>
</feature>
<dbReference type="STRING" id="1116229.S3DW49"/>
<dbReference type="GO" id="GO:0016020">
    <property type="term" value="C:membrane"/>
    <property type="evidence" value="ECO:0007669"/>
    <property type="project" value="UniProtKB-SubCell"/>
</dbReference>
<sequence length="763" mass="82040">MSETQQTPDSGNAVPTKDDEQPEPLSFTLIVVSPSVGAASRLSFPHLPATTTVKQLKAKIRDALQSSPPDENQRLIHRGRMLARETETMLDIFGKETLCNPEQQTLHLVLRPVEGATAAVPPVSVPTSRPPVLPQPTPQAPNLSHNILGNLAHQLPRPQSVPAGPAHTVPAGQGMNAQQPLPGFQHVQQHQLLHQAEQYQIMMNNRLLQLQREMQRLQQEMAAATPGHRPHMPLVNGVQLPGAIPNLQGGPQAMFGLPQLATRPPNGVPPSVQAFISQQQRGRAVDGRNGAQDSGSTTPVRASSSGRASPNLHRPDHTSTYTREGIGPNGERWQMTVNETTTTIPLAHNQHHHHNPMVQAPGNPMLEVQAMLRNADRAQAARDTRAALDTMQRSASNPNPALGRLAPNENQGQQAIPAPSVTPAPAINASATASASFAPSSTTVDSNTSPDTDSIVYLLSSPQGPRALLLANSETYYTPRQHRRHRIPSPINGSGQPEVPVGLPEYRNRPAANRADRVARRRQAAEQVQQGAPHANPGAGALAAQAGPVLWLIIRLVGFVWFLTSGNPSWSRWFMVTGIAFIIFIVNTGLFNGAADQVWGPVRRHLEALIPLAGPDAALIPAANAAIPQPGAPPANAPEGGARGRNEPDPAEAAARIIEQHRRGNQPWILTQFRRVEHSLLLFLASLVPGVGERHIAAREAEAAERQRRIDEAAAAAEREAEASAQAATEGDVSAEGEARNGQDEQQENQHERPVDVVPLIEV</sequence>
<evidence type="ECO:0000313" key="9">
    <source>
        <dbReference type="Proteomes" id="UP000016922"/>
    </source>
</evidence>
<dbReference type="InterPro" id="IPR000626">
    <property type="entry name" value="Ubiquitin-like_dom"/>
</dbReference>
<dbReference type="PROSITE" id="PS50053">
    <property type="entry name" value="UBIQUITIN_2"/>
    <property type="match status" value="1"/>
</dbReference>
<feature type="region of interest" description="Disordered" evidence="5">
    <location>
        <begin position="1"/>
        <end position="25"/>
    </location>
</feature>
<feature type="compositionally biased region" description="Basic and acidic residues" evidence="5">
    <location>
        <begin position="737"/>
        <end position="755"/>
    </location>
</feature>
<dbReference type="PANTHER" id="PTHR12943:SF27">
    <property type="entry name" value="HOMOCYSTEINE-INDUCED ENDOPLASMIC RETICULUM PROTEIN, ISOFORM A"/>
    <property type="match status" value="1"/>
</dbReference>
<dbReference type="GeneID" id="19464568"/>
<keyword evidence="9" id="KW-1185">Reference proteome</keyword>
<dbReference type="GO" id="GO:0030968">
    <property type="term" value="P:endoplasmic reticulum unfolded protein response"/>
    <property type="evidence" value="ECO:0007669"/>
    <property type="project" value="TreeGrafter"/>
</dbReference>
<evidence type="ECO:0000256" key="6">
    <source>
        <dbReference type="SAM" id="Phobius"/>
    </source>
</evidence>
<protein>
    <submittedName>
        <fullName evidence="8">Ubiquitin-like protein</fullName>
    </submittedName>
</protein>
<accession>S3DW49</accession>
<feature type="region of interest" description="Disordered" evidence="5">
    <location>
        <begin position="390"/>
        <end position="424"/>
    </location>
</feature>
<name>S3DW49_GLAL2</name>
<proteinExistence type="predicted"/>
<feature type="region of interest" description="Disordered" evidence="5">
    <location>
        <begin position="709"/>
        <end position="763"/>
    </location>
</feature>
<dbReference type="InterPro" id="IPR039751">
    <property type="entry name" value="HERPUD1/2"/>
</dbReference>
<evidence type="ECO:0000256" key="4">
    <source>
        <dbReference type="ARBA" id="ARBA00023136"/>
    </source>
</evidence>
<dbReference type="OMA" id="NASWSRW"/>
<feature type="compositionally biased region" description="Polar residues" evidence="5">
    <location>
        <begin position="1"/>
        <end position="10"/>
    </location>
</feature>
<dbReference type="Proteomes" id="UP000016922">
    <property type="component" value="Unassembled WGS sequence"/>
</dbReference>
<dbReference type="PANTHER" id="PTHR12943">
    <property type="entry name" value="HOMOCYSTEINE-RESPONSIVE ENDOPLASMIC RETICULUM-RESIDENT UNIQUITIN-LIKE DOMAIN HERPUD PROTEIN FAMILY MEMBER"/>
    <property type="match status" value="1"/>
</dbReference>
<evidence type="ECO:0000259" key="7">
    <source>
        <dbReference type="PROSITE" id="PS50053"/>
    </source>
</evidence>
<dbReference type="Gene3D" id="3.10.20.90">
    <property type="entry name" value="Phosphatidylinositol 3-kinase Catalytic Subunit, Chain A, domain 1"/>
    <property type="match status" value="1"/>
</dbReference>
<keyword evidence="4 6" id="KW-0472">Membrane</keyword>
<dbReference type="RefSeq" id="XP_008076994.1">
    <property type="nucleotide sequence ID" value="XM_008078803.1"/>
</dbReference>
<feature type="compositionally biased region" description="Basic and acidic residues" evidence="5">
    <location>
        <begin position="709"/>
        <end position="722"/>
    </location>
</feature>
<evidence type="ECO:0000256" key="2">
    <source>
        <dbReference type="ARBA" id="ARBA00022692"/>
    </source>
</evidence>
<dbReference type="SUPFAM" id="SSF54236">
    <property type="entry name" value="Ubiquitin-like"/>
    <property type="match status" value="1"/>
</dbReference>
<evidence type="ECO:0000313" key="8">
    <source>
        <dbReference type="EMBL" id="EPE36176.1"/>
    </source>
</evidence>
<feature type="domain" description="Ubiquitin-like" evidence="7">
    <location>
        <begin position="47"/>
        <end position="82"/>
    </location>
</feature>
<dbReference type="AlphaFoldDB" id="S3DW49"/>
<dbReference type="eggNOG" id="ENOG502SAFQ">
    <property type="taxonomic scope" value="Eukaryota"/>
</dbReference>
<reference evidence="8 9" key="1">
    <citation type="journal article" date="2013" name="BMC Genomics">
        <title>Genomics-driven discovery of the pneumocandin biosynthetic gene cluster in the fungus Glarea lozoyensis.</title>
        <authorList>
            <person name="Chen L."/>
            <person name="Yue Q."/>
            <person name="Zhang X."/>
            <person name="Xiang M."/>
            <person name="Wang C."/>
            <person name="Li S."/>
            <person name="Che Y."/>
            <person name="Ortiz-Lopez F.J."/>
            <person name="Bills G.F."/>
            <person name="Liu X."/>
            <person name="An Z."/>
        </authorList>
    </citation>
    <scope>NUCLEOTIDE SEQUENCE [LARGE SCALE GENOMIC DNA]</scope>
    <source>
        <strain evidence="9">ATCC 20868 / MF5171</strain>
    </source>
</reference>
<gene>
    <name evidence="8" type="ORF">GLAREA_05514</name>
</gene>
<evidence type="ECO:0000256" key="3">
    <source>
        <dbReference type="ARBA" id="ARBA00022989"/>
    </source>
</evidence>
<dbReference type="KEGG" id="glz:GLAREA_05514"/>
<dbReference type="InterPro" id="IPR029071">
    <property type="entry name" value="Ubiquitin-like_domsf"/>
</dbReference>
<dbReference type="HOGENOM" id="CLU_019096_1_0_1"/>
<feature type="region of interest" description="Disordered" evidence="5">
    <location>
        <begin position="481"/>
        <end position="506"/>
    </location>
</feature>
<feature type="compositionally biased region" description="Polar residues" evidence="5">
    <location>
        <begin position="291"/>
        <end position="308"/>
    </location>
</feature>
<dbReference type="EMBL" id="KE145353">
    <property type="protein sequence ID" value="EPE36176.1"/>
    <property type="molecule type" value="Genomic_DNA"/>
</dbReference>
<comment type="subcellular location">
    <subcellularLocation>
        <location evidence="1">Membrane</location>
    </subcellularLocation>
</comment>
<evidence type="ECO:0000256" key="1">
    <source>
        <dbReference type="ARBA" id="ARBA00004370"/>
    </source>
</evidence>
<dbReference type="OrthoDB" id="21589at2759"/>
<keyword evidence="3 6" id="KW-1133">Transmembrane helix</keyword>
<feature type="transmembrane region" description="Helical" evidence="6">
    <location>
        <begin position="542"/>
        <end position="562"/>
    </location>
</feature>
<feature type="region of interest" description="Disordered" evidence="5">
    <location>
        <begin position="277"/>
        <end position="331"/>
    </location>
</feature>
<organism evidence="8 9">
    <name type="scientific">Glarea lozoyensis (strain ATCC 20868 / MF5171)</name>
    <dbReference type="NCBI Taxonomy" id="1116229"/>
    <lineage>
        <taxon>Eukaryota</taxon>
        <taxon>Fungi</taxon>
        <taxon>Dikarya</taxon>
        <taxon>Ascomycota</taxon>
        <taxon>Pezizomycotina</taxon>
        <taxon>Leotiomycetes</taxon>
        <taxon>Helotiales</taxon>
        <taxon>Helotiaceae</taxon>
        <taxon>Glarea</taxon>
    </lineage>
</organism>
<feature type="region of interest" description="Disordered" evidence="5">
    <location>
        <begin position="629"/>
        <end position="650"/>
    </location>
</feature>
<evidence type="ECO:0000256" key="5">
    <source>
        <dbReference type="SAM" id="MobiDB-lite"/>
    </source>
</evidence>
<keyword evidence="2 6" id="KW-0812">Transmembrane</keyword>